<keyword evidence="2" id="KW-1185">Reference proteome</keyword>
<comment type="caution">
    <text evidence="1">The sequence shown here is derived from an EMBL/GenBank/DDBJ whole genome shotgun (WGS) entry which is preliminary data.</text>
</comment>
<organism evidence="1 2">
    <name type="scientific">Acanthoscelides obtectus</name>
    <name type="common">Bean weevil</name>
    <name type="synonym">Bruchus obtectus</name>
    <dbReference type="NCBI Taxonomy" id="200917"/>
    <lineage>
        <taxon>Eukaryota</taxon>
        <taxon>Metazoa</taxon>
        <taxon>Ecdysozoa</taxon>
        <taxon>Arthropoda</taxon>
        <taxon>Hexapoda</taxon>
        <taxon>Insecta</taxon>
        <taxon>Pterygota</taxon>
        <taxon>Neoptera</taxon>
        <taxon>Endopterygota</taxon>
        <taxon>Coleoptera</taxon>
        <taxon>Polyphaga</taxon>
        <taxon>Cucujiformia</taxon>
        <taxon>Chrysomeloidea</taxon>
        <taxon>Chrysomelidae</taxon>
        <taxon>Bruchinae</taxon>
        <taxon>Bruchini</taxon>
        <taxon>Acanthoscelides</taxon>
    </lineage>
</organism>
<protein>
    <submittedName>
        <fullName evidence="1">Uncharacterized protein</fullName>
    </submittedName>
</protein>
<dbReference type="AlphaFoldDB" id="A0A9P0JZF7"/>
<evidence type="ECO:0000313" key="2">
    <source>
        <dbReference type="Proteomes" id="UP001152888"/>
    </source>
</evidence>
<accession>A0A9P0JZF7</accession>
<proteinExistence type="predicted"/>
<evidence type="ECO:0000313" key="1">
    <source>
        <dbReference type="EMBL" id="CAH1964085.1"/>
    </source>
</evidence>
<sequence>MYRHLQYFSVSGIINSRIYRTKIFQVTFDVNQYIQYIYTEGSVKIFKAVNSSLQLKRLPTFAIVLIALFCDIRSLCNLEDAPHASIP</sequence>
<gene>
    <name evidence="1" type="ORF">ACAOBT_LOCUS5580</name>
</gene>
<reference evidence="1" key="1">
    <citation type="submission" date="2022-03" db="EMBL/GenBank/DDBJ databases">
        <authorList>
            <person name="Sayadi A."/>
        </authorList>
    </citation>
    <scope>NUCLEOTIDE SEQUENCE</scope>
</reference>
<dbReference type="EMBL" id="CAKOFQ010006713">
    <property type="protein sequence ID" value="CAH1964085.1"/>
    <property type="molecule type" value="Genomic_DNA"/>
</dbReference>
<name>A0A9P0JZF7_ACAOB</name>
<dbReference type="Proteomes" id="UP001152888">
    <property type="component" value="Unassembled WGS sequence"/>
</dbReference>